<dbReference type="OrthoDB" id="8537668at2"/>
<evidence type="ECO:0000256" key="1">
    <source>
        <dbReference type="SAM" id="MobiDB-lite"/>
    </source>
</evidence>
<feature type="chain" id="PRO_5002973418" evidence="2">
    <location>
        <begin position="21"/>
        <end position="110"/>
    </location>
</feature>
<proteinExistence type="predicted"/>
<organism evidence="3 4">
    <name type="scientific">Methylotenera mobilis (strain JLW8 / ATCC BAA-1282 / DSM 17540)</name>
    <dbReference type="NCBI Taxonomy" id="583345"/>
    <lineage>
        <taxon>Bacteria</taxon>
        <taxon>Pseudomonadati</taxon>
        <taxon>Pseudomonadota</taxon>
        <taxon>Betaproteobacteria</taxon>
        <taxon>Nitrosomonadales</taxon>
        <taxon>Methylophilaceae</taxon>
        <taxon>Methylotenera</taxon>
    </lineage>
</organism>
<feature type="signal peptide" evidence="2">
    <location>
        <begin position="1"/>
        <end position="20"/>
    </location>
</feature>
<keyword evidence="3" id="KW-0449">Lipoprotein</keyword>
<evidence type="ECO:0000313" key="4">
    <source>
        <dbReference type="Proteomes" id="UP000002742"/>
    </source>
</evidence>
<dbReference type="HOGENOM" id="CLU_170147_1_0_4"/>
<dbReference type="Proteomes" id="UP000002742">
    <property type="component" value="Chromosome"/>
</dbReference>
<keyword evidence="2" id="KW-0732">Signal</keyword>
<reference evidence="4" key="1">
    <citation type="submission" date="2009-07" db="EMBL/GenBank/DDBJ databases">
        <title>Complete sequence of Methylotenera mobilis JLW8.</title>
        <authorList>
            <consortium name="US DOE Joint Genome Institute"/>
            <person name="Lucas S."/>
            <person name="Copeland A."/>
            <person name="Lapidus A."/>
            <person name="Glavina del Rio T."/>
            <person name="Tice H."/>
            <person name="Bruce D."/>
            <person name="Goodwin L."/>
            <person name="Pitluck S."/>
            <person name="LaButti K.M."/>
            <person name="Clum A."/>
            <person name="Larimer F."/>
            <person name="Land M."/>
            <person name="Hauser L."/>
            <person name="Kyrpides N."/>
            <person name="Mikhailova N."/>
            <person name="Kayluzhnaya M."/>
            <person name="Chistoserdova L."/>
        </authorList>
    </citation>
    <scope>NUCLEOTIDE SEQUENCE [LARGE SCALE GENOMIC DNA]</scope>
    <source>
        <strain evidence="4">JLW8 / ATCC BAA-1282 / DSM 17540</strain>
    </source>
</reference>
<dbReference type="KEGG" id="mmb:Mmol_1399"/>
<name>C6WWK6_METML</name>
<keyword evidence="4" id="KW-1185">Reference proteome</keyword>
<feature type="region of interest" description="Disordered" evidence="1">
    <location>
        <begin position="90"/>
        <end position="110"/>
    </location>
</feature>
<reference evidence="3 4" key="2">
    <citation type="journal article" date="2011" name="J. Bacteriol.">
        <title>Genomes of three methylotrophs from a single niche uncover genetic and metabolic divergence of Methylophilaceae.</title>
        <authorList>
            <person name="Lapidus A."/>
            <person name="Clum A."/>
            <person name="Labutti K."/>
            <person name="Kaluzhnaya M.G."/>
            <person name="Lim S."/>
            <person name="Beck D.A."/>
            <person name="Glavina Del Rio T."/>
            <person name="Nolan M."/>
            <person name="Mavromatis K."/>
            <person name="Huntemann M."/>
            <person name="Lucas S."/>
            <person name="Lidstrom M.E."/>
            <person name="Ivanova N."/>
            <person name="Chistoserdova L."/>
        </authorList>
    </citation>
    <scope>NUCLEOTIDE SEQUENCE [LARGE SCALE GENOMIC DNA]</scope>
    <source>
        <strain evidence="4">JLW8 / ATCC BAA-1282 / DSM 17540</strain>
    </source>
</reference>
<feature type="compositionally biased region" description="Gly residues" evidence="1">
    <location>
        <begin position="92"/>
        <end position="101"/>
    </location>
</feature>
<evidence type="ECO:0000313" key="3">
    <source>
        <dbReference type="EMBL" id="ACT48305.1"/>
    </source>
</evidence>
<dbReference type="EMBL" id="CP001672">
    <property type="protein sequence ID" value="ACT48305.1"/>
    <property type="molecule type" value="Genomic_DNA"/>
</dbReference>
<protein>
    <submittedName>
        <fullName evidence="3">Lipoprotein</fullName>
    </submittedName>
</protein>
<dbReference type="STRING" id="583345.Mmol_1399"/>
<dbReference type="RefSeq" id="WP_015832340.1">
    <property type="nucleotide sequence ID" value="NC_012968.1"/>
</dbReference>
<accession>C6WWK6</accession>
<sequence length="110" mass="11115">MHTLTIKYILSALIASSVLAGCATSKTPVLDEHFGEAVKAARAQQTINPDASTTNEAVFGVDGAAADAAIDRYHKSFSQPPVTTNVFTIGVGNSGGTGSGTGSTSNSGTR</sequence>
<gene>
    <name evidence="3" type="ordered locus">Mmol_1399</name>
</gene>
<evidence type="ECO:0000256" key="2">
    <source>
        <dbReference type="SAM" id="SignalP"/>
    </source>
</evidence>
<dbReference type="PROSITE" id="PS51257">
    <property type="entry name" value="PROKAR_LIPOPROTEIN"/>
    <property type="match status" value="1"/>
</dbReference>
<dbReference type="AlphaFoldDB" id="C6WWK6"/>
<dbReference type="eggNOG" id="ENOG50339RD">
    <property type="taxonomic scope" value="Bacteria"/>
</dbReference>